<protein>
    <submittedName>
        <fullName evidence="3">Ribosome-binding factor A</fullName>
    </submittedName>
</protein>
<gene>
    <name evidence="3" type="ordered locus">Turpa_2621</name>
</gene>
<dbReference type="PROSITE" id="PS01319">
    <property type="entry name" value="RBFA"/>
    <property type="match status" value="1"/>
</dbReference>
<dbReference type="InterPro" id="IPR020053">
    <property type="entry name" value="Ribosome-bd_factorA_CS"/>
</dbReference>
<keyword evidence="4" id="KW-1185">Reference proteome</keyword>
<dbReference type="NCBIfam" id="TIGR00082">
    <property type="entry name" value="rbfA"/>
    <property type="match status" value="1"/>
</dbReference>
<dbReference type="OrthoDB" id="370444at2"/>
<dbReference type="Pfam" id="PF02033">
    <property type="entry name" value="RBFA"/>
    <property type="match status" value="1"/>
</dbReference>
<dbReference type="AlphaFoldDB" id="I4B7K4"/>
<reference evidence="3 4" key="1">
    <citation type="submission" date="2012-06" db="EMBL/GenBank/DDBJ databases">
        <title>The complete chromosome of genome of Turneriella parva DSM 21527.</title>
        <authorList>
            <consortium name="US DOE Joint Genome Institute (JGI-PGF)"/>
            <person name="Lucas S."/>
            <person name="Han J."/>
            <person name="Lapidus A."/>
            <person name="Bruce D."/>
            <person name="Goodwin L."/>
            <person name="Pitluck S."/>
            <person name="Peters L."/>
            <person name="Kyrpides N."/>
            <person name="Mavromatis K."/>
            <person name="Ivanova N."/>
            <person name="Mikhailova N."/>
            <person name="Chertkov O."/>
            <person name="Detter J.C."/>
            <person name="Tapia R."/>
            <person name="Han C."/>
            <person name="Land M."/>
            <person name="Hauser L."/>
            <person name="Markowitz V."/>
            <person name="Cheng J.-F."/>
            <person name="Hugenholtz P."/>
            <person name="Woyke T."/>
            <person name="Wu D."/>
            <person name="Gronow S."/>
            <person name="Wellnitz S."/>
            <person name="Brambilla E."/>
            <person name="Klenk H.-P."/>
            <person name="Eisen J.A."/>
        </authorList>
    </citation>
    <scope>NUCLEOTIDE SEQUENCE [LARGE SCALE GENOMIC DNA]</scope>
    <source>
        <strain evidence="4">ATCC BAA-1111 / DSM 21527 / NCTC 11395 / H</strain>
    </source>
</reference>
<feature type="region of interest" description="Disordered" evidence="2">
    <location>
        <begin position="42"/>
        <end position="95"/>
    </location>
</feature>
<proteinExistence type="predicted"/>
<dbReference type="GO" id="GO:0043024">
    <property type="term" value="F:ribosomal small subunit binding"/>
    <property type="evidence" value="ECO:0007669"/>
    <property type="project" value="TreeGrafter"/>
</dbReference>
<keyword evidence="1" id="KW-0690">Ribosome biogenesis</keyword>
<dbReference type="PANTHER" id="PTHR33515">
    <property type="entry name" value="RIBOSOME-BINDING FACTOR A, CHLOROPLASTIC-RELATED"/>
    <property type="match status" value="1"/>
</dbReference>
<evidence type="ECO:0000256" key="2">
    <source>
        <dbReference type="SAM" id="MobiDB-lite"/>
    </source>
</evidence>
<dbReference type="STRING" id="869212.Turpa_2621"/>
<evidence type="ECO:0000256" key="1">
    <source>
        <dbReference type="ARBA" id="ARBA00022517"/>
    </source>
</evidence>
<evidence type="ECO:0000313" key="3">
    <source>
        <dbReference type="EMBL" id="AFM13261.1"/>
    </source>
</evidence>
<evidence type="ECO:0000313" key="4">
    <source>
        <dbReference type="Proteomes" id="UP000006048"/>
    </source>
</evidence>
<dbReference type="RefSeq" id="WP_014803766.1">
    <property type="nucleotide sequence ID" value="NC_018020.1"/>
</dbReference>
<dbReference type="KEGG" id="tpx:Turpa_2621"/>
<organism evidence="3 4">
    <name type="scientific">Turneriella parva (strain ATCC BAA-1111 / DSM 21527 / NCTC 11395 / H)</name>
    <name type="common">Leptospira parva</name>
    <dbReference type="NCBI Taxonomy" id="869212"/>
    <lineage>
        <taxon>Bacteria</taxon>
        <taxon>Pseudomonadati</taxon>
        <taxon>Spirochaetota</taxon>
        <taxon>Spirochaetia</taxon>
        <taxon>Leptospirales</taxon>
        <taxon>Leptospiraceae</taxon>
        <taxon>Turneriella</taxon>
    </lineage>
</organism>
<dbReference type="Proteomes" id="UP000006048">
    <property type="component" value="Chromosome"/>
</dbReference>
<dbReference type="InterPro" id="IPR023799">
    <property type="entry name" value="RbfA_dom_sf"/>
</dbReference>
<dbReference type="Gene3D" id="3.30.300.20">
    <property type="match status" value="1"/>
</dbReference>
<name>I4B7K4_TURPD</name>
<dbReference type="GO" id="GO:0006364">
    <property type="term" value="P:rRNA processing"/>
    <property type="evidence" value="ECO:0007669"/>
    <property type="project" value="InterPro"/>
</dbReference>
<dbReference type="GO" id="GO:0005829">
    <property type="term" value="C:cytosol"/>
    <property type="evidence" value="ECO:0007669"/>
    <property type="project" value="TreeGrafter"/>
</dbReference>
<accession>I4B7K4</accession>
<dbReference type="HOGENOM" id="CLU_1474574_0_0_12"/>
<feature type="compositionally biased region" description="Polar residues" evidence="2">
    <location>
        <begin position="86"/>
        <end position="95"/>
    </location>
</feature>
<dbReference type="InterPro" id="IPR000238">
    <property type="entry name" value="RbfA"/>
</dbReference>
<dbReference type="SUPFAM" id="SSF89919">
    <property type="entry name" value="Ribosome-binding factor A, RbfA"/>
    <property type="match status" value="1"/>
</dbReference>
<dbReference type="PANTHER" id="PTHR33515:SF1">
    <property type="entry name" value="RIBOSOME-BINDING FACTOR A, CHLOROPLASTIC-RELATED"/>
    <property type="match status" value="1"/>
</dbReference>
<dbReference type="InterPro" id="IPR015946">
    <property type="entry name" value="KH_dom-like_a/b"/>
</dbReference>
<dbReference type="EMBL" id="CP002959">
    <property type="protein sequence ID" value="AFM13261.1"/>
    <property type="molecule type" value="Genomic_DNA"/>
</dbReference>
<sequence>MNDIKRLRLQNQIFRLVATYYQKMSRGQDDQGLALDTRSIDAATTGHDGQSLTLDTPAVRQGEAESPLRSTVEPMSVEAADRKETSTPTNPFQHADTTSFTRQVKDYCTFTRCELSPDGSFAKIFVSIWGDEKDQQQTMKAIKRLVPGMRSSIAKNIRMRVIPQLAFVQDHSFEKGDQVARLI</sequence>